<name>M0MLY5_9EURY</name>
<dbReference type="PATRIC" id="fig|1227454.3.peg.404"/>
<sequence>MWVVAPAERSTGLRMPRPIAGSAAVKTHAAGTGCMALQESDAALAAGDPAPAFELEGTDGKTYTLESFADDEALLLVFTCNHCPYAKAKFDLLNELANEYDDVSIVGINPNDAEEYPEDSFEKMRALVEDGTIQYDAYLRDESQEVAAAYGAACTPDPFLFEQDDENEFRLVYQGRLDDAMDPDDEATRHHVREAIDAVLAGETVDLEWQPSRGCSIKWRDEE</sequence>
<dbReference type="PANTHER" id="PTHR43640">
    <property type="entry name" value="OS07G0260300 PROTEIN"/>
    <property type="match status" value="1"/>
</dbReference>
<dbReference type="InterPro" id="IPR000866">
    <property type="entry name" value="AhpC/TSA"/>
</dbReference>
<dbReference type="EMBL" id="AOMA01000014">
    <property type="protein sequence ID" value="EMA45744.1"/>
    <property type="molecule type" value="Genomic_DNA"/>
</dbReference>
<dbReference type="GO" id="GO:0016209">
    <property type="term" value="F:antioxidant activity"/>
    <property type="evidence" value="ECO:0007669"/>
    <property type="project" value="InterPro"/>
</dbReference>
<dbReference type="Pfam" id="PF00578">
    <property type="entry name" value="AhpC-TSA"/>
    <property type="match status" value="1"/>
</dbReference>
<comment type="caution">
    <text evidence="2">The sequence shown here is derived from an EMBL/GenBank/DDBJ whole genome shotgun (WGS) entry which is preliminary data.</text>
</comment>
<dbReference type="PANTHER" id="PTHR43640:SF1">
    <property type="entry name" value="THIOREDOXIN-DEPENDENT PEROXIREDOXIN"/>
    <property type="match status" value="1"/>
</dbReference>
<dbReference type="Proteomes" id="UP000011607">
    <property type="component" value="Unassembled WGS sequence"/>
</dbReference>
<evidence type="ECO:0000259" key="1">
    <source>
        <dbReference type="PROSITE" id="PS51352"/>
    </source>
</evidence>
<evidence type="ECO:0000313" key="3">
    <source>
        <dbReference type="Proteomes" id="UP000011607"/>
    </source>
</evidence>
<dbReference type="InterPro" id="IPR036249">
    <property type="entry name" value="Thioredoxin-like_sf"/>
</dbReference>
<dbReference type="GO" id="GO:0016491">
    <property type="term" value="F:oxidoreductase activity"/>
    <property type="evidence" value="ECO:0007669"/>
    <property type="project" value="InterPro"/>
</dbReference>
<dbReference type="AlphaFoldDB" id="M0MLY5"/>
<dbReference type="CDD" id="cd02969">
    <property type="entry name" value="PRX_like1"/>
    <property type="match status" value="1"/>
</dbReference>
<dbReference type="PROSITE" id="PS51352">
    <property type="entry name" value="THIOREDOXIN_2"/>
    <property type="match status" value="1"/>
</dbReference>
<keyword evidence="3" id="KW-1185">Reference proteome</keyword>
<feature type="domain" description="Thioredoxin" evidence="1">
    <location>
        <begin position="44"/>
        <end position="201"/>
    </location>
</feature>
<proteinExistence type="predicted"/>
<dbReference type="SUPFAM" id="SSF52833">
    <property type="entry name" value="Thioredoxin-like"/>
    <property type="match status" value="1"/>
</dbReference>
<accession>M0MLY5</accession>
<gene>
    <name evidence="2" type="ORF">C446_02020</name>
</gene>
<evidence type="ECO:0000313" key="2">
    <source>
        <dbReference type="EMBL" id="EMA45744.1"/>
    </source>
</evidence>
<protein>
    <submittedName>
        <fullName evidence="2">Alkyl hydroperoxide reductase</fullName>
    </submittedName>
</protein>
<dbReference type="Gene3D" id="3.40.30.10">
    <property type="entry name" value="Glutaredoxin"/>
    <property type="match status" value="1"/>
</dbReference>
<organism evidence="2 3">
    <name type="scientific">Halobiforma nitratireducens JCM 10879</name>
    <dbReference type="NCBI Taxonomy" id="1227454"/>
    <lineage>
        <taxon>Archaea</taxon>
        <taxon>Methanobacteriati</taxon>
        <taxon>Methanobacteriota</taxon>
        <taxon>Stenosarchaea group</taxon>
        <taxon>Halobacteria</taxon>
        <taxon>Halobacteriales</taxon>
        <taxon>Natrialbaceae</taxon>
        <taxon>Halobiforma</taxon>
    </lineage>
</organism>
<dbReference type="STRING" id="1227454.C446_02020"/>
<dbReference type="eggNOG" id="arCOG00314">
    <property type="taxonomic scope" value="Archaea"/>
</dbReference>
<reference evidence="2 3" key="1">
    <citation type="journal article" date="2014" name="PLoS Genet.">
        <title>Phylogenetically driven sequencing of extremely halophilic archaea reveals strategies for static and dynamic osmo-response.</title>
        <authorList>
            <person name="Becker E.A."/>
            <person name="Seitzer P.M."/>
            <person name="Tritt A."/>
            <person name="Larsen D."/>
            <person name="Krusor M."/>
            <person name="Yao A.I."/>
            <person name="Wu D."/>
            <person name="Madern D."/>
            <person name="Eisen J.A."/>
            <person name="Darling A.E."/>
            <person name="Facciotti M.T."/>
        </authorList>
    </citation>
    <scope>NUCLEOTIDE SEQUENCE [LARGE SCALE GENOMIC DNA]</scope>
    <source>
        <strain evidence="2 3">JCM 10879</strain>
    </source>
</reference>
<dbReference type="InterPro" id="IPR047262">
    <property type="entry name" value="PRX-like1"/>
</dbReference>
<dbReference type="InterPro" id="IPR013766">
    <property type="entry name" value="Thioredoxin_domain"/>
</dbReference>